<evidence type="ECO:0008006" key="3">
    <source>
        <dbReference type="Google" id="ProtNLM"/>
    </source>
</evidence>
<dbReference type="Proteomes" id="UP001589767">
    <property type="component" value="Unassembled WGS sequence"/>
</dbReference>
<gene>
    <name evidence="1" type="ORF">ACFFHK_01705</name>
</gene>
<dbReference type="RefSeq" id="WP_382368344.1">
    <property type="nucleotide sequence ID" value="NZ_JBHLWB010000001.1"/>
</dbReference>
<organism evidence="1 2">
    <name type="scientific">Gallibacterium trehalosifermentans</name>
    <dbReference type="NCBI Taxonomy" id="516935"/>
    <lineage>
        <taxon>Bacteria</taxon>
        <taxon>Pseudomonadati</taxon>
        <taxon>Pseudomonadota</taxon>
        <taxon>Gammaproteobacteria</taxon>
        <taxon>Pasteurellales</taxon>
        <taxon>Pasteurellaceae</taxon>
        <taxon>Gallibacterium</taxon>
    </lineage>
</organism>
<sequence>MVINSKVLSRLIGPAIMAATGVYKGVKAFNNNKEAKEIEKYIKDIVPAAEHNLEQNRLIVQQALSGLGEKKADSLRHHIEPFIQEFQKIKNIDLSSPVHSALTVNEFSHVVIEELQKQINFITSAGLGVAGGATGGVLTAYGAYSGVMLLGKASTGTAIGTLHGAAATNATLAWLGGGPIAAGGGGIAAGTLVLGTLTLGTGLVIAGFYIDNKAKQNLENARSNLAKARKYCEDINTGISILKGIDNVAKSMIDLLSTLNAQSQCQLAELQKVFETQGCDYAMYDDNAKEVVMKNIKVVQAMKTLIDTPIIDEQGNLLKDASSNIAQVSQYVKNGLLGEIPSA</sequence>
<dbReference type="EMBL" id="JBHLWB010000001">
    <property type="protein sequence ID" value="MFC0308419.1"/>
    <property type="molecule type" value="Genomic_DNA"/>
</dbReference>
<proteinExistence type="predicted"/>
<keyword evidence="2" id="KW-1185">Reference proteome</keyword>
<name>A0ABV6GYH9_9PAST</name>
<accession>A0ABV6GYH9</accession>
<reference evidence="1 2" key="1">
    <citation type="submission" date="2024-09" db="EMBL/GenBank/DDBJ databases">
        <authorList>
            <person name="Sun Q."/>
            <person name="Mori K."/>
        </authorList>
    </citation>
    <scope>NUCLEOTIDE SEQUENCE [LARGE SCALE GENOMIC DNA]</scope>
    <source>
        <strain evidence="1 2">CCM 7539</strain>
    </source>
</reference>
<protein>
    <recommendedName>
        <fullName evidence="3">Chemotaxis protein</fullName>
    </recommendedName>
</protein>
<evidence type="ECO:0000313" key="2">
    <source>
        <dbReference type="Proteomes" id="UP001589767"/>
    </source>
</evidence>
<evidence type="ECO:0000313" key="1">
    <source>
        <dbReference type="EMBL" id="MFC0308419.1"/>
    </source>
</evidence>
<comment type="caution">
    <text evidence="1">The sequence shown here is derived from an EMBL/GenBank/DDBJ whole genome shotgun (WGS) entry which is preliminary data.</text>
</comment>